<reference evidence="3 4" key="1">
    <citation type="journal article" date="2013" name="Biodegradation">
        <title>Occurrence of 4-tert-butylphenol (4-t-BP) biodegradation in an aquatic sample caused by the presence of Spirodela polyrrhiza and isolation of a 4-t-BP-utilizing bacterium.</title>
        <authorList>
            <person name="Ogata Y."/>
            <person name="Toyama T."/>
            <person name="Yu N."/>
            <person name="Wang X."/>
            <person name="Sei K."/>
            <person name="Ike M."/>
        </authorList>
    </citation>
    <scope>NUCLEOTIDE SEQUENCE [LARGE SCALE GENOMIC DNA]</scope>
    <source>
        <strain evidence="3 4">OMI</strain>
    </source>
</reference>
<dbReference type="EMBL" id="BEWI01000031">
    <property type="protein sequence ID" value="GAY21926.1"/>
    <property type="molecule type" value="Genomic_DNA"/>
</dbReference>
<name>A0A292ZG82_SPHSA</name>
<sequence length="267" mass="28934">MHIRSFILAGAGLAIGLTAPVSANGPVGGGGMAARPAVHAGTTVHRWGPRHQGRWHAGWYAPGGWAAYRRPVVGYVLPRYWVNPVYHIRNYGAYGLPAPVSGYGWSRYYDDAVMTDRDGRVRDYRSGVAWEEAGDTAPPPGIGYDDEVTARDGPPPPPLGYEGRWSGTWRDKDGKTFSGDYEGRFEGQVRGGPGVDFDPPPYAAGPNRTERRAGPGEPVVTTTQAPGFISGGYYYPGATTTTVVVQPAVTTTRTYVTEVPVRRRRVR</sequence>
<dbReference type="AlphaFoldDB" id="A0A292ZG82"/>
<protein>
    <recommendedName>
        <fullName evidence="5">RcnB family protein</fullName>
    </recommendedName>
</protein>
<feature type="region of interest" description="Disordered" evidence="1">
    <location>
        <begin position="188"/>
        <end position="224"/>
    </location>
</feature>
<organism evidence="3 4">
    <name type="scientific">Sphingobium fuliginis (strain ATCC 27551)</name>
    <dbReference type="NCBI Taxonomy" id="336203"/>
    <lineage>
        <taxon>Bacteria</taxon>
        <taxon>Pseudomonadati</taxon>
        <taxon>Pseudomonadota</taxon>
        <taxon>Alphaproteobacteria</taxon>
        <taxon>Sphingomonadales</taxon>
        <taxon>Sphingomonadaceae</taxon>
        <taxon>Sphingobium</taxon>
    </lineage>
</organism>
<accession>A0A292ZG82</accession>
<dbReference type="Pfam" id="PF11776">
    <property type="entry name" value="RcnB"/>
    <property type="match status" value="1"/>
</dbReference>
<proteinExistence type="predicted"/>
<feature type="signal peptide" evidence="2">
    <location>
        <begin position="1"/>
        <end position="23"/>
    </location>
</feature>
<reference evidence="3 4" key="2">
    <citation type="journal article" date="2013" name="Environ. Sci. Technol.">
        <title>The 4-tert-butylphenol-utilizing bacterium Sphingobium fuliginis OMI can degrade bisphenols via phenolic ring hydroxylation and meta-cleavage pathway.</title>
        <authorList>
            <person name="Ogata Y."/>
            <person name="Goda S."/>
            <person name="Toyama T."/>
            <person name="Sei K."/>
            <person name="Ike M."/>
        </authorList>
    </citation>
    <scope>NUCLEOTIDE SEQUENCE [LARGE SCALE GENOMIC DNA]</scope>
    <source>
        <strain evidence="3 4">OMI</strain>
    </source>
</reference>
<gene>
    <name evidence="3" type="ORF">SFOMI_2479</name>
</gene>
<evidence type="ECO:0008006" key="5">
    <source>
        <dbReference type="Google" id="ProtNLM"/>
    </source>
</evidence>
<dbReference type="RefSeq" id="WP_099186006.1">
    <property type="nucleotide sequence ID" value="NZ_BEWI01000031.1"/>
</dbReference>
<feature type="chain" id="PRO_5012223208" description="RcnB family protein" evidence="2">
    <location>
        <begin position="24"/>
        <end position="267"/>
    </location>
</feature>
<dbReference type="InterPro" id="IPR024572">
    <property type="entry name" value="RcnB"/>
</dbReference>
<evidence type="ECO:0000256" key="2">
    <source>
        <dbReference type="SAM" id="SignalP"/>
    </source>
</evidence>
<evidence type="ECO:0000313" key="4">
    <source>
        <dbReference type="Proteomes" id="UP000221538"/>
    </source>
</evidence>
<evidence type="ECO:0000313" key="3">
    <source>
        <dbReference type="EMBL" id="GAY21926.1"/>
    </source>
</evidence>
<dbReference type="Proteomes" id="UP000221538">
    <property type="component" value="Unassembled WGS sequence"/>
</dbReference>
<evidence type="ECO:0000256" key="1">
    <source>
        <dbReference type="SAM" id="MobiDB-lite"/>
    </source>
</evidence>
<keyword evidence="2" id="KW-0732">Signal</keyword>
<comment type="caution">
    <text evidence="3">The sequence shown here is derived from an EMBL/GenBank/DDBJ whole genome shotgun (WGS) entry which is preliminary data.</text>
</comment>
<dbReference type="Gene3D" id="3.10.450.160">
    <property type="entry name" value="inner membrane protein cigr"/>
    <property type="match status" value="1"/>
</dbReference>